<feature type="compositionally biased region" description="Basic and acidic residues" evidence="2">
    <location>
        <begin position="167"/>
        <end position="182"/>
    </location>
</feature>
<dbReference type="GO" id="GO:0015159">
    <property type="term" value="F:polysaccharide transmembrane transporter activity"/>
    <property type="evidence" value="ECO:0007669"/>
    <property type="project" value="InterPro"/>
</dbReference>
<feature type="domain" description="Soluble ligand binding" evidence="4">
    <location>
        <begin position="303"/>
        <end position="349"/>
    </location>
</feature>
<dbReference type="PANTHER" id="PTHR33619">
    <property type="entry name" value="POLYSACCHARIDE EXPORT PROTEIN GFCE-RELATED"/>
    <property type="match status" value="1"/>
</dbReference>
<sequence length="457" mass="50818">MKFSLMFVSRKLDRQPDGPIPNLFPKNSKSSPMRHIFTCIAIFLTLALAGTSAQAQVPNPSQMSNAQLLRYYQQAKASGMTDMEIEQAAMARGFTVDDIAKLRQRLEGAQTQTGNRVGGRDTLGVTRDRIQSRPTQSSNQNQGQSRYRNDNLDPNDPMYQDQYGDLNQDRYDNNNLNRRRENNQPQLSETQKRIFGAPIFQNAYLDFAPNLRLATPKNYILGPDDELIVDIYGNSVDNFRLKVSPEGTVKMLNLAPVYVSGLSIEAASERIVSRLRQAFSSLNRPGSGTYANITLGNIRTINVLVTGDVARPGSYSVSSLATAFNALYASGGPTENGSFRKIEVIRNNNVVAKIDLYEFIVDANMKNDIGLQDQDIIMVYPYQARVELVGEVKREGIFEASTSDTFADLIRYAGGTPARPIPPPSATNEIRVKNLKLALLAPIRLRISYPKMVTCTK</sequence>
<reference evidence="5 6" key="1">
    <citation type="submission" date="2019-10" db="EMBL/GenBank/DDBJ databases">
        <title>Draft Genome Sequence of Cytophagaceae sp. SJW1-29.</title>
        <authorList>
            <person name="Choi A."/>
        </authorList>
    </citation>
    <scope>NUCLEOTIDE SEQUENCE [LARGE SCALE GENOMIC DNA]</scope>
    <source>
        <strain evidence="5 6">SJW1-29</strain>
    </source>
</reference>
<feature type="region of interest" description="Disordered" evidence="2">
    <location>
        <begin position="110"/>
        <end position="189"/>
    </location>
</feature>
<dbReference type="Proteomes" id="UP000479293">
    <property type="component" value="Unassembled WGS sequence"/>
</dbReference>
<evidence type="ECO:0000313" key="5">
    <source>
        <dbReference type="EMBL" id="MPR35427.1"/>
    </source>
</evidence>
<dbReference type="InterPro" id="IPR049712">
    <property type="entry name" value="Poly_export"/>
</dbReference>
<comment type="caution">
    <text evidence="5">The sequence shown here is derived from an EMBL/GenBank/DDBJ whole genome shotgun (WGS) entry which is preliminary data.</text>
</comment>
<accession>A0A7C9FE71</accession>
<evidence type="ECO:0000259" key="3">
    <source>
        <dbReference type="Pfam" id="PF02563"/>
    </source>
</evidence>
<keyword evidence="6" id="KW-1185">Reference proteome</keyword>
<feature type="domain" description="Polysaccharide export protein N-terminal" evidence="3">
    <location>
        <begin position="215"/>
        <end position="279"/>
    </location>
</feature>
<evidence type="ECO:0008006" key="7">
    <source>
        <dbReference type="Google" id="ProtNLM"/>
    </source>
</evidence>
<evidence type="ECO:0000256" key="2">
    <source>
        <dbReference type="SAM" id="MobiDB-lite"/>
    </source>
</evidence>
<evidence type="ECO:0000256" key="1">
    <source>
        <dbReference type="ARBA" id="ARBA00022729"/>
    </source>
</evidence>
<evidence type="ECO:0000313" key="6">
    <source>
        <dbReference type="Proteomes" id="UP000479293"/>
    </source>
</evidence>
<dbReference type="EMBL" id="WHLY01000002">
    <property type="protein sequence ID" value="MPR35427.1"/>
    <property type="molecule type" value="Genomic_DNA"/>
</dbReference>
<dbReference type="AlphaFoldDB" id="A0A7C9FE71"/>
<gene>
    <name evidence="5" type="ORF">GBK04_19240</name>
</gene>
<dbReference type="InterPro" id="IPR019554">
    <property type="entry name" value="Soluble_ligand-bd"/>
</dbReference>
<organism evidence="5 6">
    <name type="scientific">Salmonirosea aquatica</name>
    <dbReference type="NCBI Taxonomy" id="2654236"/>
    <lineage>
        <taxon>Bacteria</taxon>
        <taxon>Pseudomonadati</taxon>
        <taxon>Bacteroidota</taxon>
        <taxon>Cytophagia</taxon>
        <taxon>Cytophagales</taxon>
        <taxon>Spirosomataceae</taxon>
        <taxon>Salmonirosea</taxon>
    </lineage>
</organism>
<evidence type="ECO:0000259" key="4">
    <source>
        <dbReference type="Pfam" id="PF10531"/>
    </source>
</evidence>
<protein>
    <recommendedName>
        <fullName evidence="7">Polysaccharide export protein</fullName>
    </recommendedName>
</protein>
<dbReference type="Pfam" id="PF02563">
    <property type="entry name" value="Poly_export"/>
    <property type="match status" value="1"/>
</dbReference>
<feature type="compositionally biased region" description="Polar residues" evidence="2">
    <location>
        <begin position="132"/>
        <end position="146"/>
    </location>
</feature>
<dbReference type="PANTHER" id="PTHR33619:SF3">
    <property type="entry name" value="POLYSACCHARIDE EXPORT PROTEIN GFCE-RELATED"/>
    <property type="match status" value="1"/>
</dbReference>
<dbReference type="InterPro" id="IPR003715">
    <property type="entry name" value="Poly_export_N"/>
</dbReference>
<proteinExistence type="predicted"/>
<dbReference type="Gene3D" id="3.10.560.10">
    <property type="entry name" value="Outer membrane lipoprotein wza domain like"/>
    <property type="match status" value="1"/>
</dbReference>
<name>A0A7C9FE71_9BACT</name>
<feature type="domain" description="Soluble ligand binding" evidence="4">
    <location>
        <begin position="386"/>
        <end position="418"/>
    </location>
</feature>
<keyword evidence="1" id="KW-0732">Signal</keyword>
<dbReference type="Pfam" id="PF10531">
    <property type="entry name" value="SLBB"/>
    <property type="match status" value="2"/>
</dbReference>